<evidence type="ECO:0000313" key="8">
    <source>
        <dbReference type="Proteomes" id="UP001221898"/>
    </source>
</evidence>
<dbReference type="SUPFAM" id="SSF81321">
    <property type="entry name" value="Family A G protein-coupled receptor-like"/>
    <property type="match status" value="1"/>
</dbReference>
<dbReference type="PANTHER" id="PTHR24248">
    <property type="entry name" value="ADRENERGIC RECEPTOR-RELATED G-PROTEIN COUPLED RECEPTOR"/>
    <property type="match status" value="1"/>
</dbReference>
<proteinExistence type="predicted"/>
<name>A0AAD7RQY5_9TELE</name>
<feature type="transmembrane region" description="Helical" evidence="6">
    <location>
        <begin position="184"/>
        <end position="206"/>
    </location>
</feature>
<feature type="compositionally biased region" description="Polar residues" evidence="5">
    <location>
        <begin position="52"/>
        <end position="66"/>
    </location>
</feature>
<keyword evidence="8" id="KW-1185">Reference proteome</keyword>
<comment type="caution">
    <text evidence="7">The sequence shown here is derived from an EMBL/GenBank/DDBJ whole genome shotgun (WGS) entry which is preliminary data.</text>
</comment>
<evidence type="ECO:0000256" key="5">
    <source>
        <dbReference type="SAM" id="MobiDB-lite"/>
    </source>
</evidence>
<evidence type="ECO:0000256" key="6">
    <source>
        <dbReference type="SAM" id="Phobius"/>
    </source>
</evidence>
<dbReference type="CDD" id="cd00637">
    <property type="entry name" value="7tm_classA_rhodopsin-like"/>
    <property type="match status" value="1"/>
</dbReference>
<evidence type="ECO:0008006" key="9">
    <source>
        <dbReference type="Google" id="ProtNLM"/>
    </source>
</evidence>
<evidence type="ECO:0000313" key="7">
    <source>
        <dbReference type="EMBL" id="KAJ8387366.1"/>
    </source>
</evidence>
<feature type="region of interest" description="Disordered" evidence="5">
    <location>
        <begin position="1"/>
        <end position="105"/>
    </location>
</feature>
<sequence>MGRRERTRKAANWKQSNQRKRNTAKKRDGKRNPPRTSPARQPATSARDGVSSARTLKTHTSPSTLVVSLHATASRPPSGKVELTKDCQKQWDKQTREASSEASARVPVTVEWPGSIDLESSDAASAPVQSTAVEFDVKEVPPNQPAAAGESAQIAGAVCTMPPPANRERGMRNRESNLAKRSGYIVLTFLLFWTPLVVSVLVNLFAHRRKSTTMRIALEVEILSVSVACLTSAANPITHALVNPQFRTEFQNLRAKCNVKTLCSKP</sequence>
<feature type="compositionally biased region" description="Basic residues" evidence="5">
    <location>
        <begin position="1"/>
        <end position="33"/>
    </location>
</feature>
<dbReference type="PANTHER" id="PTHR24248:SF144">
    <property type="entry name" value="G-PROTEIN COUPLED RECEPTORS FAMILY 1 PROFILE DOMAIN-CONTAINING PROTEIN"/>
    <property type="match status" value="1"/>
</dbReference>
<accession>A0AAD7RQY5</accession>
<dbReference type="GO" id="GO:0005886">
    <property type="term" value="C:plasma membrane"/>
    <property type="evidence" value="ECO:0007669"/>
    <property type="project" value="TreeGrafter"/>
</dbReference>
<evidence type="ECO:0000256" key="1">
    <source>
        <dbReference type="ARBA" id="ARBA00004141"/>
    </source>
</evidence>
<keyword evidence="6" id="KW-0472">Membrane</keyword>
<evidence type="ECO:0000256" key="4">
    <source>
        <dbReference type="ARBA" id="ARBA00023224"/>
    </source>
</evidence>
<organism evidence="7 8">
    <name type="scientific">Aldrovandia affinis</name>
    <dbReference type="NCBI Taxonomy" id="143900"/>
    <lineage>
        <taxon>Eukaryota</taxon>
        <taxon>Metazoa</taxon>
        <taxon>Chordata</taxon>
        <taxon>Craniata</taxon>
        <taxon>Vertebrata</taxon>
        <taxon>Euteleostomi</taxon>
        <taxon>Actinopterygii</taxon>
        <taxon>Neopterygii</taxon>
        <taxon>Teleostei</taxon>
        <taxon>Notacanthiformes</taxon>
        <taxon>Halosauridae</taxon>
        <taxon>Aldrovandia</taxon>
    </lineage>
</organism>
<keyword evidence="6" id="KW-0812">Transmembrane</keyword>
<reference evidence="7" key="1">
    <citation type="journal article" date="2023" name="Science">
        <title>Genome structures resolve the early diversification of teleost fishes.</title>
        <authorList>
            <person name="Parey E."/>
            <person name="Louis A."/>
            <person name="Montfort J."/>
            <person name="Bouchez O."/>
            <person name="Roques C."/>
            <person name="Iampietro C."/>
            <person name="Lluch J."/>
            <person name="Castinel A."/>
            <person name="Donnadieu C."/>
            <person name="Desvignes T."/>
            <person name="Floi Bucao C."/>
            <person name="Jouanno E."/>
            <person name="Wen M."/>
            <person name="Mejri S."/>
            <person name="Dirks R."/>
            <person name="Jansen H."/>
            <person name="Henkel C."/>
            <person name="Chen W.J."/>
            <person name="Zahm M."/>
            <person name="Cabau C."/>
            <person name="Klopp C."/>
            <person name="Thompson A.W."/>
            <person name="Robinson-Rechavi M."/>
            <person name="Braasch I."/>
            <person name="Lecointre G."/>
            <person name="Bobe J."/>
            <person name="Postlethwait J.H."/>
            <person name="Berthelot C."/>
            <person name="Roest Crollius H."/>
            <person name="Guiguen Y."/>
        </authorList>
    </citation>
    <scope>NUCLEOTIDE SEQUENCE</scope>
    <source>
        <strain evidence="7">NC1722</strain>
    </source>
</reference>
<protein>
    <recommendedName>
        <fullName evidence="9">G-protein coupled receptors family 1 profile domain-containing protein</fullName>
    </recommendedName>
</protein>
<evidence type="ECO:0000256" key="3">
    <source>
        <dbReference type="ARBA" id="ARBA00023170"/>
    </source>
</evidence>
<keyword evidence="2" id="KW-0297">G-protein coupled receptor</keyword>
<gene>
    <name evidence="7" type="ORF">AAFF_G00157430</name>
</gene>
<evidence type="ECO:0000256" key="2">
    <source>
        <dbReference type="ARBA" id="ARBA00023040"/>
    </source>
</evidence>
<dbReference type="GO" id="GO:0004930">
    <property type="term" value="F:G protein-coupled receptor activity"/>
    <property type="evidence" value="ECO:0007669"/>
    <property type="project" value="UniProtKB-KW"/>
</dbReference>
<keyword evidence="6" id="KW-1133">Transmembrane helix</keyword>
<dbReference type="Proteomes" id="UP001221898">
    <property type="component" value="Unassembled WGS sequence"/>
</dbReference>
<dbReference type="EMBL" id="JAINUG010000212">
    <property type="protein sequence ID" value="KAJ8387366.1"/>
    <property type="molecule type" value="Genomic_DNA"/>
</dbReference>
<dbReference type="Gene3D" id="1.20.1070.10">
    <property type="entry name" value="Rhodopsin 7-helix transmembrane proteins"/>
    <property type="match status" value="1"/>
</dbReference>
<comment type="subcellular location">
    <subcellularLocation>
        <location evidence="1">Membrane</location>
        <topology evidence="1">Multi-pass membrane protein</topology>
    </subcellularLocation>
</comment>
<keyword evidence="4" id="KW-0807">Transducer</keyword>
<keyword evidence="3" id="KW-0675">Receptor</keyword>
<feature type="compositionally biased region" description="Basic and acidic residues" evidence="5">
    <location>
        <begin position="82"/>
        <end position="99"/>
    </location>
</feature>
<dbReference type="AlphaFoldDB" id="A0AAD7RQY5"/>